<gene>
    <name evidence="2" type="ORF">TAT_000048600</name>
    <name evidence="3" type="ORF">TAV_000048300</name>
</gene>
<protein>
    <submittedName>
        <fullName evidence="3">Uncharacterized protein</fullName>
    </submittedName>
</protein>
<dbReference type="AlphaFoldDB" id="A0A3B0MJN5"/>
<feature type="compositionally biased region" description="Basic and acidic residues" evidence="1">
    <location>
        <begin position="762"/>
        <end position="774"/>
    </location>
</feature>
<feature type="region of interest" description="Disordered" evidence="1">
    <location>
        <begin position="41"/>
        <end position="64"/>
    </location>
</feature>
<name>A0A3B0MJN5_THEAN</name>
<evidence type="ECO:0000313" key="3">
    <source>
        <dbReference type="EMBL" id="SVP89782.1"/>
    </source>
</evidence>
<proteinExistence type="predicted"/>
<evidence type="ECO:0000313" key="2">
    <source>
        <dbReference type="EMBL" id="SVP88627.1"/>
    </source>
</evidence>
<feature type="compositionally biased region" description="Low complexity" evidence="1">
    <location>
        <begin position="41"/>
        <end position="62"/>
    </location>
</feature>
<dbReference type="EMBL" id="UIVT01000001">
    <property type="protein sequence ID" value="SVP88627.1"/>
    <property type="molecule type" value="Genomic_DNA"/>
</dbReference>
<organism evidence="3">
    <name type="scientific">Theileria annulata</name>
    <dbReference type="NCBI Taxonomy" id="5874"/>
    <lineage>
        <taxon>Eukaryota</taxon>
        <taxon>Sar</taxon>
        <taxon>Alveolata</taxon>
        <taxon>Apicomplexa</taxon>
        <taxon>Aconoidasida</taxon>
        <taxon>Piroplasmida</taxon>
        <taxon>Theileriidae</taxon>
        <taxon>Theileria</taxon>
    </lineage>
</organism>
<evidence type="ECO:0000256" key="1">
    <source>
        <dbReference type="SAM" id="MobiDB-lite"/>
    </source>
</evidence>
<dbReference type="EMBL" id="UIVS01000001">
    <property type="protein sequence ID" value="SVP89782.1"/>
    <property type="molecule type" value="Genomic_DNA"/>
</dbReference>
<reference evidence="3" key="1">
    <citation type="submission" date="2018-07" db="EMBL/GenBank/DDBJ databases">
        <authorList>
            <person name="Quirk P.G."/>
            <person name="Krulwich T.A."/>
        </authorList>
    </citation>
    <scope>NUCLEOTIDE SEQUENCE</scope>
    <source>
        <strain evidence="3">Anand</strain>
    </source>
</reference>
<sequence length="840" mass="96715">MKENEIALTFINRIGLENIKNKEIYESIKKCLFNTEVKTTNSSNTTQTTNLQNETNNFNNSNEKSKLKKNQITFKTSNLQDENLIQVQLLQHLVYLRNESNDDTHDSSFKDDLKSKSLLIFSKNLLIEFKRNSSWYSILDDTAEDGPEKTLKGIDKLIALVLCLRRLEKYTNIESSVVSLLASNVLFSFRYTFQSETSNLSVLDHPEWAIDYMKNTVKKYVRVFKNVKSELKFDTTKYFNALIPQPYSDDPSLLEEFSVICKEIGMDEIISNWSMLLAKETRLFVYSRLPFLVYDYFLENDYSRLELSQLIKLIGTPDSSNLLEVSRSTFEDEKVNSVIYTMMNSLVNFAMYLRSFDQYASFELFSDFDNNTLVPYIMIQLYHYPLITDGPNNIDGSDLIHSSNVGDGFNQADLNSSLEDFNHNSSVNPDTLTSNDKCNRMDSKIMLCFDSNILFGCLDALLEMENAHVMTLMRKLVSIELFSDSIGVRSGLTANMYLQDRQFLTQVSNLLTALLNRIELRCQCLRFLESKKKYVSKVIVPMLDYFVENVKHIWNSLDSILDSCTISCLLMESATSLYEFFQEFPLSELMPESLSKLETVNQKMITIFDQYFVELYYDSFKHVHRQPLEVLNTITNKLLRNQIFSIFKICALCSYKNYKKIVTQAITSMEKLLVSILIPNKSIVFILEDEDDVETTLSNCQYMLDCVKKLVEPVDFKESVQMVQDMVVILSMETVELNTSAEYLNLLGTTRISGKGSGNDKQGQESRDKSKNGEASETFLSSVLYDDFEGDVPEDIHNSLIVSKIKEKLKIKKLSLSQTYTLIIHILSAYDSDQLPPEEF</sequence>
<dbReference type="VEuPathDB" id="PiroplasmaDB:TA20660"/>
<feature type="region of interest" description="Disordered" evidence="1">
    <location>
        <begin position="755"/>
        <end position="774"/>
    </location>
</feature>
<accession>A0A3B0MJN5</accession>